<dbReference type="SUPFAM" id="SSF57716">
    <property type="entry name" value="Glucocorticoid receptor-like (DNA-binding domain)"/>
    <property type="match status" value="1"/>
</dbReference>
<dbReference type="GeneID" id="188016"/>
<comment type="subcellular location">
    <subcellularLocation>
        <location evidence="9">Nucleus</location>
    </subcellularLocation>
</comment>
<evidence type="ECO:0000256" key="5">
    <source>
        <dbReference type="ARBA" id="ARBA00023125"/>
    </source>
</evidence>
<name>Q9XU11_CAEEL</name>
<dbReference type="HOGENOM" id="CLU_007368_1_0_1"/>
<dbReference type="GO" id="GO:0005634">
    <property type="term" value="C:nucleus"/>
    <property type="evidence" value="ECO:0007669"/>
    <property type="project" value="UniProtKB-SubCell"/>
</dbReference>
<dbReference type="GO" id="GO:0045087">
    <property type="term" value="P:innate immune response"/>
    <property type="evidence" value="ECO:0000318"/>
    <property type="project" value="GO_Central"/>
</dbReference>
<dbReference type="GO" id="GO:0003700">
    <property type="term" value="F:DNA-binding transcription factor activity"/>
    <property type="evidence" value="ECO:0007669"/>
    <property type="project" value="InterPro"/>
</dbReference>
<keyword evidence="7 9" id="KW-0675">Receptor</keyword>
<feature type="domain" description="Nuclear receptor" evidence="10">
    <location>
        <begin position="1"/>
        <end position="71"/>
    </location>
</feature>
<dbReference type="PROSITE" id="PS51030">
    <property type="entry name" value="NUCLEAR_REC_DBD_2"/>
    <property type="match status" value="1"/>
</dbReference>
<keyword evidence="13" id="KW-1185">Reference proteome</keyword>
<dbReference type="Proteomes" id="UP000001940">
    <property type="component" value="Chromosome V"/>
</dbReference>
<dbReference type="PhylomeDB" id="Q9XU11"/>
<dbReference type="SMART" id="SM00430">
    <property type="entry name" value="HOLI"/>
    <property type="match status" value="1"/>
</dbReference>
<dbReference type="PRINTS" id="PR00047">
    <property type="entry name" value="STROIDFINGER"/>
</dbReference>
<evidence type="ECO:0000259" key="11">
    <source>
        <dbReference type="PROSITE" id="PS51843"/>
    </source>
</evidence>
<keyword evidence="5 9" id="KW-0238">DNA-binding</keyword>
<evidence type="ECO:0000256" key="1">
    <source>
        <dbReference type="ARBA" id="ARBA00022723"/>
    </source>
</evidence>
<dbReference type="InterPro" id="IPR001628">
    <property type="entry name" value="Znf_hrmn_rcpt"/>
</dbReference>
<dbReference type="OMA" id="PCRKCRI"/>
<evidence type="ECO:0000256" key="9">
    <source>
        <dbReference type="RuleBase" id="RU004334"/>
    </source>
</evidence>
<dbReference type="SUPFAM" id="SSF48508">
    <property type="entry name" value="Nuclear receptor ligand-binding domain"/>
    <property type="match status" value="1"/>
</dbReference>
<reference evidence="12 13" key="1">
    <citation type="journal article" date="1998" name="Science">
        <title>Genome sequence of the nematode C. elegans: a platform for investigating biology.</title>
        <authorList>
            <consortium name="The C. elegans sequencing consortium"/>
            <person name="Sulson J.E."/>
            <person name="Waterston R."/>
        </authorList>
    </citation>
    <scope>NUCLEOTIDE SEQUENCE [LARGE SCALE GENOMIC DNA]</scope>
    <source>
        <strain evidence="12 13">Bristol N2</strain>
    </source>
</reference>
<dbReference type="eggNOG" id="KOG3575">
    <property type="taxonomic scope" value="Eukaryota"/>
</dbReference>
<keyword evidence="2 9" id="KW-0863">Zinc-finger</keyword>
<dbReference type="KEGG" id="cel:CELE_T03E6.3"/>
<protein>
    <submittedName>
        <fullName evidence="12">Nuclear Hormone Receptor family</fullName>
    </submittedName>
</protein>
<dbReference type="EMBL" id="BX284605">
    <property type="protein sequence ID" value="CAB07282.2"/>
    <property type="molecule type" value="Genomic_DNA"/>
</dbReference>
<dbReference type="GO" id="GO:0008270">
    <property type="term" value="F:zinc ion binding"/>
    <property type="evidence" value="ECO:0007669"/>
    <property type="project" value="UniProtKB-KW"/>
</dbReference>
<dbReference type="RefSeq" id="NP_507194.2">
    <property type="nucleotide sequence ID" value="NM_074793.7"/>
</dbReference>
<evidence type="ECO:0000256" key="4">
    <source>
        <dbReference type="ARBA" id="ARBA00023015"/>
    </source>
</evidence>
<dbReference type="PROSITE" id="PS00031">
    <property type="entry name" value="NUCLEAR_REC_DBD_1"/>
    <property type="match status" value="1"/>
</dbReference>
<evidence type="ECO:0000256" key="8">
    <source>
        <dbReference type="ARBA" id="ARBA00023242"/>
    </source>
</evidence>
<dbReference type="Gene3D" id="1.10.565.10">
    <property type="entry name" value="Retinoid X Receptor"/>
    <property type="match status" value="1"/>
</dbReference>
<evidence type="ECO:0000256" key="3">
    <source>
        <dbReference type="ARBA" id="ARBA00022833"/>
    </source>
</evidence>
<dbReference type="InParanoid" id="Q9XU11"/>
<dbReference type="InterPro" id="IPR035500">
    <property type="entry name" value="NHR-like_dom_sf"/>
</dbReference>
<dbReference type="InterPro" id="IPR042936">
    <property type="entry name" value="Nhr-150"/>
</dbReference>
<dbReference type="PIR" id="T24394">
    <property type="entry name" value="T24394"/>
</dbReference>
<dbReference type="Pfam" id="PF00105">
    <property type="entry name" value="zf-C4"/>
    <property type="match status" value="1"/>
</dbReference>
<dbReference type="PANTHER" id="PTHR46800">
    <property type="entry name" value="NUCLEAR HORMONE RECEPTOR FAMILY-RELATED-RELATED"/>
    <property type="match status" value="1"/>
</dbReference>
<evidence type="ECO:0000313" key="13">
    <source>
        <dbReference type="Proteomes" id="UP000001940"/>
    </source>
</evidence>
<dbReference type="PROSITE" id="PS51843">
    <property type="entry name" value="NR_LBD"/>
    <property type="match status" value="1"/>
</dbReference>
<sequence>MCIICGSTEAELHFGGISCRACAAFFRRYHFAKRSDILCTCKTRISSSHPCRKCRIEKCKEAGLTIEKIQVGRDKHSNTLELSKNRQSLLAARVVFRETWNIHCAVFNWKQFEVTRNEVNNGVFDELNVFELSCSVSKDIDLTWKMIYKLFPSTGKLKKSDKIALLRNFIPKLWQIDPLLNYIRNFKKYEAMEQPDLEQIIINFYKGAMPEKGSMTDSEIVRIFKPFWSFYFHNMIQPIIFMKLKEQEFMAIIWLMFFDNGYSNISDECLEMCWNIRKVILRELRNYQIDGNCEESRLFETLESLEYIEKGERKLMEEMLICEINDLRIHDDFREILKESKL</sequence>
<accession>Q9XU11</accession>
<dbReference type="Gene3D" id="3.30.50.10">
    <property type="entry name" value="Erythroid Transcription Factor GATA-1, subunit A"/>
    <property type="match status" value="1"/>
</dbReference>
<dbReference type="InterPro" id="IPR000536">
    <property type="entry name" value="Nucl_hrmn_rcpt_lig-bd"/>
</dbReference>
<dbReference type="PaxDb" id="6239-T03E6.3"/>
<dbReference type="GO" id="GO:0043565">
    <property type="term" value="F:sequence-specific DNA binding"/>
    <property type="evidence" value="ECO:0007669"/>
    <property type="project" value="InterPro"/>
</dbReference>
<comment type="similarity">
    <text evidence="9">Belongs to the nuclear hormone receptor family.</text>
</comment>
<evidence type="ECO:0000259" key="10">
    <source>
        <dbReference type="PROSITE" id="PS51030"/>
    </source>
</evidence>
<dbReference type="CTD" id="188016"/>
<feature type="domain" description="NR LBD" evidence="11">
    <location>
        <begin position="91"/>
        <end position="341"/>
    </location>
</feature>
<evidence type="ECO:0000313" key="12">
    <source>
        <dbReference type="EMBL" id="CAB07282.2"/>
    </source>
</evidence>
<keyword evidence="8 9" id="KW-0539">Nucleus</keyword>
<dbReference type="Pfam" id="PF00104">
    <property type="entry name" value="Hormone_recep"/>
    <property type="match status" value="1"/>
</dbReference>
<gene>
    <name evidence="12 14" type="primary">nhr-271</name>
    <name evidence="12" type="ORF">CELE_T03E6.3</name>
    <name evidence="14" type="ORF">T03E6.3</name>
</gene>
<keyword evidence="4 9" id="KW-0805">Transcription regulation</keyword>
<dbReference type="OrthoDB" id="5834067at2759"/>
<dbReference type="AGR" id="WB:WBGene00011396"/>
<proteinExistence type="inferred from homology"/>
<organism evidence="12 13">
    <name type="scientific">Caenorhabditis elegans</name>
    <dbReference type="NCBI Taxonomy" id="6239"/>
    <lineage>
        <taxon>Eukaryota</taxon>
        <taxon>Metazoa</taxon>
        <taxon>Ecdysozoa</taxon>
        <taxon>Nematoda</taxon>
        <taxon>Chromadorea</taxon>
        <taxon>Rhabditida</taxon>
        <taxon>Rhabditina</taxon>
        <taxon>Rhabditomorpha</taxon>
        <taxon>Rhabditoidea</taxon>
        <taxon>Rhabditidae</taxon>
        <taxon>Peloderinae</taxon>
        <taxon>Caenorhabditis</taxon>
    </lineage>
</organism>
<evidence type="ECO:0000256" key="6">
    <source>
        <dbReference type="ARBA" id="ARBA00023163"/>
    </source>
</evidence>
<dbReference type="IntAct" id="Q9XU11">
    <property type="interactions" value="1"/>
</dbReference>
<evidence type="ECO:0000313" key="14">
    <source>
        <dbReference type="WormBase" id="T03E6.3"/>
    </source>
</evidence>
<dbReference type="SMART" id="SM00399">
    <property type="entry name" value="ZnF_C4"/>
    <property type="match status" value="1"/>
</dbReference>
<dbReference type="STRING" id="6239.T03E6.3.1"/>
<dbReference type="FunCoup" id="Q9XU11">
    <property type="interactions" value="4"/>
</dbReference>
<dbReference type="PANTHER" id="PTHR46800:SF2">
    <property type="entry name" value="NUCLEAR HORMONE RECEPTOR FAMILY-RELATED"/>
    <property type="match status" value="1"/>
</dbReference>
<evidence type="ECO:0000256" key="7">
    <source>
        <dbReference type="ARBA" id="ARBA00023170"/>
    </source>
</evidence>
<keyword evidence="1 9" id="KW-0479">Metal-binding</keyword>
<keyword evidence="6 9" id="KW-0804">Transcription</keyword>
<dbReference type="SMR" id="Q9XU11"/>
<dbReference type="WormBase" id="T03E6.3">
    <property type="protein sequence ID" value="CE41007"/>
    <property type="gene ID" value="WBGene00011396"/>
    <property type="gene designation" value="nhr-271"/>
</dbReference>
<dbReference type="InterPro" id="IPR013088">
    <property type="entry name" value="Znf_NHR/GATA"/>
</dbReference>
<keyword evidence="3 9" id="KW-0862">Zinc</keyword>
<dbReference type="AlphaFoldDB" id="Q9XU11"/>
<evidence type="ECO:0000256" key="2">
    <source>
        <dbReference type="ARBA" id="ARBA00022771"/>
    </source>
</evidence>
<dbReference type="UCSC" id="T03E6.3">
    <property type="organism name" value="c. elegans"/>
</dbReference>